<evidence type="ECO:0000313" key="2">
    <source>
        <dbReference type="EMBL" id="KAK3385814.1"/>
    </source>
</evidence>
<dbReference type="Proteomes" id="UP001285441">
    <property type="component" value="Unassembled WGS sequence"/>
</dbReference>
<gene>
    <name evidence="2" type="ORF">B0H63DRAFT_473631</name>
</gene>
<comment type="caution">
    <text evidence="2">The sequence shown here is derived from an EMBL/GenBank/DDBJ whole genome shotgun (WGS) entry which is preliminary data.</text>
</comment>
<protein>
    <submittedName>
        <fullName evidence="2">Uncharacterized protein</fullName>
    </submittedName>
</protein>
<feature type="signal peptide" evidence="1">
    <location>
        <begin position="1"/>
        <end position="18"/>
    </location>
</feature>
<keyword evidence="1" id="KW-0732">Signal</keyword>
<reference evidence="2" key="2">
    <citation type="submission" date="2023-06" db="EMBL/GenBank/DDBJ databases">
        <authorList>
            <consortium name="Lawrence Berkeley National Laboratory"/>
            <person name="Haridas S."/>
            <person name="Hensen N."/>
            <person name="Bonometti L."/>
            <person name="Westerberg I."/>
            <person name="Brannstrom I.O."/>
            <person name="Guillou S."/>
            <person name="Cros-Aarteil S."/>
            <person name="Calhoun S."/>
            <person name="Kuo A."/>
            <person name="Mondo S."/>
            <person name="Pangilinan J."/>
            <person name="Riley R."/>
            <person name="LaButti K."/>
            <person name="Andreopoulos B."/>
            <person name="Lipzen A."/>
            <person name="Chen C."/>
            <person name="Yanf M."/>
            <person name="Daum C."/>
            <person name="Ng V."/>
            <person name="Clum A."/>
            <person name="Steindorff A."/>
            <person name="Ohm R."/>
            <person name="Martin F."/>
            <person name="Silar P."/>
            <person name="Natvig D."/>
            <person name="Lalanne C."/>
            <person name="Gautier V."/>
            <person name="Ament-velasquez S.L."/>
            <person name="Kruys A."/>
            <person name="Hutchinson M.I."/>
            <person name="Powell A.J."/>
            <person name="Barry K."/>
            <person name="Miller A.N."/>
            <person name="Grigoriev I.V."/>
            <person name="Debuchy R."/>
            <person name="Gladieux P."/>
            <person name="Thoren M.H."/>
            <person name="Johannesson H."/>
        </authorList>
    </citation>
    <scope>NUCLEOTIDE SEQUENCE</scope>
    <source>
        <strain evidence="2">CBS 232.78</strain>
    </source>
</reference>
<dbReference type="EMBL" id="JAULSW010000004">
    <property type="protein sequence ID" value="KAK3385814.1"/>
    <property type="molecule type" value="Genomic_DNA"/>
</dbReference>
<evidence type="ECO:0000313" key="3">
    <source>
        <dbReference type="Proteomes" id="UP001285441"/>
    </source>
</evidence>
<accession>A0AAE0NQT0</accession>
<keyword evidence="3" id="KW-1185">Reference proteome</keyword>
<dbReference type="AlphaFoldDB" id="A0AAE0NQT0"/>
<proteinExistence type="predicted"/>
<name>A0AAE0NQT0_9PEZI</name>
<sequence length="98" mass="10555">MKTSFVLAIIASTVGVIADSALLSCGHHLVNSGSWTQSQIAKAACGRTDTCNGEEWNTIFEILLMSSGPSSWVEIKSRGVFCHKGCYGDIDKYNAQCH</sequence>
<organism evidence="2 3">
    <name type="scientific">Podospora didyma</name>
    <dbReference type="NCBI Taxonomy" id="330526"/>
    <lineage>
        <taxon>Eukaryota</taxon>
        <taxon>Fungi</taxon>
        <taxon>Dikarya</taxon>
        <taxon>Ascomycota</taxon>
        <taxon>Pezizomycotina</taxon>
        <taxon>Sordariomycetes</taxon>
        <taxon>Sordariomycetidae</taxon>
        <taxon>Sordariales</taxon>
        <taxon>Podosporaceae</taxon>
        <taxon>Podospora</taxon>
    </lineage>
</organism>
<feature type="chain" id="PRO_5042211277" evidence="1">
    <location>
        <begin position="19"/>
        <end position="98"/>
    </location>
</feature>
<evidence type="ECO:0000256" key="1">
    <source>
        <dbReference type="SAM" id="SignalP"/>
    </source>
</evidence>
<reference evidence="2" key="1">
    <citation type="journal article" date="2023" name="Mol. Phylogenet. Evol.">
        <title>Genome-scale phylogeny and comparative genomics of the fungal order Sordariales.</title>
        <authorList>
            <person name="Hensen N."/>
            <person name="Bonometti L."/>
            <person name="Westerberg I."/>
            <person name="Brannstrom I.O."/>
            <person name="Guillou S."/>
            <person name="Cros-Aarteil S."/>
            <person name="Calhoun S."/>
            <person name="Haridas S."/>
            <person name="Kuo A."/>
            <person name="Mondo S."/>
            <person name="Pangilinan J."/>
            <person name="Riley R."/>
            <person name="LaButti K."/>
            <person name="Andreopoulos B."/>
            <person name="Lipzen A."/>
            <person name="Chen C."/>
            <person name="Yan M."/>
            <person name="Daum C."/>
            <person name="Ng V."/>
            <person name="Clum A."/>
            <person name="Steindorff A."/>
            <person name="Ohm R.A."/>
            <person name="Martin F."/>
            <person name="Silar P."/>
            <person name="Natvig D.O."/>
            <person name="Lalanne C."/>
            <person name="Gautier V."/>
            <person name="Ament-Velasquez S.L."/>
            <person name="Kruys A."/>
            <person name="Hutchinson M.I."/>
            <person name="Powell A.J."/>
            <person name="Barry K."/>
            <person name="Miller A.N."/>
            <person name="Grigoriev I.V."/>
            <person name="Debuchy R."/>
            <person name="Gladieux P."/>
            <person name="Hiltunen Thoren M."/>
            <person name="Johannesson H."/>
        </authorList>
    </citation>
    <scope>NUCLEOTIDE SEQUENCE</scope>
    <source>
        <strain evidence="2">CBS 232.78</strain>
    </source>
</reference>